<organism evidence="1">
    <name type="scientific">Anguilla anguilla</name>
    <name type="common">European freshwater eel</name>
    <name type="synonym">Muraena anguilla</name>
    <dbReference type="NCBI Taxonomy" id="7936"/>
    <lineage>
        <taxon>Eukaryota</taxon>
        <taxon>Metazoa</taxon>
        <taxon>Chordata</taxon>
        <taxon>Craniata</taxon>
        <taxon>Vertebrata</taxon>
        <taxon>Euteleostomi</taxon>
        <taxon>Actinopterygii</taxon>
        <taxon>Neopterygii</taxon>
        <taxon>Teleostei</taxon>
        <taxon>Anguilliformes</taxon>
        <taxon>Anguillidae</taxon>
        <taxon>Anguilla</taxon>
    </lineage>
</organism>
<proteinExistence type="predicted"/>
<evidence type="ECO:0000313" key="1">
    <source>
        <dbReference type="EMBL" id="JAH97485.1"/>
    </source>
</evidence>
<reference evidence="1" key="2">
    <citation type="journal article" date="2015" name="Fish Shellfish Immunol.">
        <title>Early steps in the European eel (Anguilla anguilla)-Vibrio vulnificus interaction in the gills: Role of the RtxA13 toxin.</title>
        <authorList>
            <person name="Callol A."/>
            <person name="Pajuelo D."/>
            <person name="Ebbesson L."/>
            <person name="Teles M."/>
            <person name="MacKenzie S."/>
            <person name="Amaro C."/>
        </authorList>
    </citation>
    <scope>NUCLEOTIDE SEQUENCE</scope>
</reference>
<accession>A0A0E9X6I8</accession>
<sequence>MLSTAEVRWPERNACGFPAVGGQRSVIFPHKDSFHHSALRNSSQRHAELHFGVTHHL</sequence>
<reference evidence="1" key="1">
    <citation type="submission" date="2014-11" db="EMBL/GenBank/DDBJ databases">
        <authorList>
            <person name="Amaro Gonzalez C."/>
        </authorList>
    </citation>
    <scope>NUCLEOTIDE SEQUENCE</scope>
</reference>
<dbReference type="EMBL" id="GBXM01011092">
    <property type="protein sequence ID" value="JAH97485.1"/>
    <property type="molecule type" value="Transcribed_RNA"/>
</dbReference>
<protein>
    <submittedName>
        <fullName evidence="1">Uncharacterized protein</fullName>
    </submittedName>
</protein>
<name>A0A0E9X6I8_ANGAN</name>
<dbReference type="AlphaFoldDB" id="A0A0E9X6I8"/>